<proteinExistence type="predicted"/>
<organism evidence="3 4">
    <name type="scientific">Haloarcula hispanica</name>
    <dbReference type="NCBI Taxonomy" id="51589"/>
    <lineage>
        <taxon>Archaea</taxon>
        <taxon>Methanobacteriati</taxon>
        <taxon>Methanobacteriota</taxon>
        <taxon>Stenosarchaea group</taxon>
        <taxon>Halobacteria</taxon>
        <taxon>Halobacteriales</taxon>
        <taxon>Haloarculaceae</taxon>
        <taxon>Haloarcula</taxon>
    </lineage>
</organism>
<evidence type="ECO:0000313" key="2">
    <source>
        <dbReference type="EMBL" id="KAA9408291.1"/>
    </source>
</evidence>
<dbReference type="GeneID" id="99240004"/>
<evidence type="ECO:0000313" key="5">
    <source>
        <dbReference type="Proteomes" id="UP000326244"/>
    </source>
</evidence>
<reference evidence="3 4" key="2">
    <citation type="submission" date="2018-12" db="EMBL/GenBank/DDBJ databases">
        <title>Draft genome sequence of Haloarcula hispinica strain 18.1, an halophilic archaeon isolated from Chott El Jerid of Southern Tunisia.</title>
        <authorList>
            <person name="Najjari A."/>
            <person name="Ben Dhia O."/>
            <person name="Ferjani R."/>
            <person name="Mahjoubi M."/>
            <person name="Sghaier H."/>
            <person name="Elshahed M."/>
            <person name="Ouzari H.I."/>
            <person name="Cherid A."/>
            <person name="Youssef N."/>
        </authorList>
    </citation>
    <scope>NUCLEOTIDE SEQUENCE [LARGE SCALE GENOMIC DNA]</scope>
    <source>
        <strain evidence="3 4">18.1</strain>
    </source>
</reference>
<dbReference type="EMBL" id="RQWK01000001">
    <property type="protein sequence ID" value="KAA9408291.1"/>
    <property type="molecule type" value="Genomic_DNA"/>
</dbReference>
<dbReference type="Gene3D" id="3.10.20.30">
    <property type="match status" value="1"/>
</dbReference>
<dbReference type="Proteomes" id="UP000293535">
    <property type="component" value="Unassembled WGS sequence"/>
</dbReference>
<dbReference type="Pfam" id="PF00111">
    <property type="entry name" value="Fer2"/>
    <property type="match status" value="1"/>
</dbReference>
<dbReference type="InterPro" id="IPR001041">
    <property type="entry name" value="2Fe-2S_ferredoxin-type"/>
</dbReference>
<name>A0A482T2N8_HALHI</name>
<dbReference type="InterPro" id="IPR036010">
    <property type="entry name" value="2Fe-2S_ferredoxin-like_sf"/>
</dbReference>
<reference evidence="2 5" key="1">
    <citation type="submission" date="2018-11" db="EMBL/GenBank/DDBJ databases">
        <title>Genomic analysis of Haloarcula hispanica CBA1121.</title>
        <authorList>
            <person name="Kim Y.B."/>
            <person name="Roh S.W."/>
        </authorList>
    </citation>
    <scope>NUCLEOTIDE SEQUENCE [LARGE SCALE GENOMIC DNA]</scope>
    <source>
        <strain evidence="2 5">CBA1121</strain>
    </source>
</reference>
<evidence type="ECO:0000313" key="4">
    <source>
        <dbReference type="Proteomes" id="UP000293535"/>
    </source>
</evidence>
<comment type="caution">
    <text evidence="3">The sequence shown here is derived from an EMBL/GenBank/DDBJ whole genome shotgun (WGS) entry which is preliminary data.</text>
</comment>
<dbReference type="InterPro" id="IPR012675">
    <property type="entry name" value="Beta-grasp_dom_sf"/>
</dbReference>
<dbReference type="CDD" id="cd00207">
    <property type="entry name" value="fer2"/>
    <property type="match status" value="1"/>
</dbReference>
<dbReference type="SUPFAM" id="SSF54292">
    <property type="entry name" value="2Fe-2S ferredoxin-like"/>
    <property type="match status" value="1"/>
</dbReference>
<protein>
    <submittedName>
        <fullName evidence="2">(2Fe-2S)-binding protein</fullName>
    </submittedName>
    <submittedName>
        <fullName evidence="3">2Fe-2S iron-sulfur cluster binding domain-containing protein</fullName>
    </submittedName>
</protein>
<dbReference type="OMA" id="YPRLSCQ"/>
<gene>
    <name evidence="2" type="ORF">EGO51_00265</name>
    <name evidence="3" type="ORF">ELS20_12190</name>
</gene>
<accession>A0A482T2N8</accession>
<sequence length="111" mass="12350">MPATLTVETPGGETHELTAERGAVLRDVLLDADLSPHGRYAKRVNCGGRGICATCGVRLAEPPDPDHWHDDLADRFSYPRLSCQLRVRDGMRVELLDKRVWGSRQPDGRTD</sequence>
<dbReference type="PROSITE" id="PS51085">
    <property type="entry name" value="2FE2S_FER_2"/>
    <property type="match status" value="1"/>
</dbReference>
<dbReference type="Proteomes" id="UP000326244">
    <property type="component" value="Unassembled WGS sequence"/>
</dbReference>
<evidence type="ECO:0000313" key="3">
    <source>
        <dbReference type="EMBL" id="RYJ10668.1"/>
    </source>
</evidence>
<dbReference type="RefSeq" id="WP_014041593.1">
    <property type="nucleotide sequence ID" value="NZ_BAABRG010000001.1"/>
</dbReference>
<dbReference type="AlphaFoldDB" id="A0A482T2N8"/>
<feature type="domain" description="2Fe-2S ferredoxin-type" evidence="1">
    <location>
        <begin position="3"/>
        <end position="99"/>
    </location>
</feature>
<dbReference type="GO" id="GO:0051536">
    <property type="term" value="F:iron-sulfur cluster binding"/>
    <property type="evidence" value="ECO:0007669"/>
    <property type="project" value="InterPro"/>
</dbReference>
<dbReference type="EMBL" id="RZIG01000002">
    <property type="protein sequence ID" value="RYJ10668.1"/>
    <property type="molecule type" value="Genomic_DNA"/>
</dbReference>
<evidence type="ECO:0000259" key="1">
    <source>
        <dbReference type="PROSITE" id="PS51085"/>
    </source>
</evidence>